<keyword evidence="4" id="KW-0521">NADP</keyword>
<dbReference type="InterPro" id="IPR044152">
    <property type="entry name" value="YqjM-like"/>
</dbReference>
<dbReference type="InterPro" id="IPR001155">
    <property type="entry name" value="OxRdtase_FMN_N"/>
</dbReference>
<dbReference type="PANTHER" id="PTHR43303">
    <property type="entry name" value="NADPH DEHYDROGENASE C23G7.10C-RELATED"/>
    <property type="match status" value="1"/>
</dbReference>
<protein>
    <submittedName>
        <fullName evidence="7">NADPH dehydrogenasec</fullName>
    </submittedName>
</protein>
<keyword evidence="8" id="KW-1185">Reference proteome</keyword>
<dbReference type="EMBL" id="CP086717">
    <property type="protein sequence ID" value="WOO82763.1"/>
    <property type="molecule type" value="Genomic_DNA"/>
</dbReference>
<evidence type="ECO:0000313" key="7">
    <source>
        <dbReference type="EMBL" id="WOO82763.1"/>
    </source>
</evidence>
<feature type="domain" description="NADH:flavin oxidoreductase/NADH oxidase N-terminal" evidence="6">
    <location>
        <begin position="52"/>
        <end position="412"/>
    </location>
</feature>
<evidence type="ECO:0000256" key="4">
    <source>
        <dbReference type="ARBA" id="ARBA00022857"/>
    </source>
</evidence>
<dbReference type="GeneID" id="87809474"/>
<evidence type="ECO:0000256" key="5">
    <source>
        <dbReference type="ARBA" id="ARBA00023002"/>
    </source>
</evidence>
<evidence type="ECO:0000256" key="2">
    <source>
        <dbReference type="ARBA" id="ARBA00022630"/>
    </source>
</evidence>
<dbReference type="SUPFAM" id="SSF51395">
    <property type="entry name" value="FMN-linked oxidoreductases"/>
    <property type="match status" value="1"/>
</dbReference>
<evidence type="ECO:0000256" key="1">
    <source>
        <dbReference type="ARBA" id="ARBA00001917"/>
    </source>
</evidence>
<dbReference type="Pfam" id="PF00724">
    <property type="entry name" value="Oxidored_FMN"/>
    <property type="match status" value="1"/>
</dbReference>
<reference evidence="7" key="1">
    <citation type="submission" date="2023-10" db="EMBL/GenBank/DDBJ databases">
        <authorList>
            <person name="Noh H."/>
        </authorList>
    </citation>
    <scope>NUCLEOTIDE SEQUENCE</scope>
    <source>
        <strain evidence="7">DUCC4014</strain>
    </source>
</reference>
<comment type="cofactor">
    <cofactor evidence="1">
        <name>FMN</name>
        <dbReference type="ChEBI" id="CHEBI:58210"/>
    </cofactor>
</comment>
<evidence type="ECO:0000259" key="6">
    <source>
        <dbReference type="Pfam" id="PF00724"/>
    </source>
</evidence>
<evidence type="ECO:0000313" key="8">
    <source>
        <dbReference type="Proteomes" id="UP000827549"/>
    </source>
</evidence>
<gene>
    <name evidence="7" type="primary">SPBC23G7.10c_0</name>
    <name evidence="7" type="ORF">LOC62_04G006249</name>
</gene>
<keyword evidence="5" id="KW-0560">Oxidoreductase</keyword>
<dbReference type="Gene3D" id="3.20.20.70">
    <property type="entry name" value="Aldolase class I"/>
    <property type="match status" value="1"/>
</dbReference>
<dbReference type="AlphaFoldDB" id="A0AAF0YFU8"/>
<dbReference type="PANTHER" id="PTHR43303:SF4">
    <property type="entry name" value="NADPH DEHYDROGENASE C23G7.10C-RELATED"/>
    <property type="match status" value="1"/>
</dbReference>
<proteinExistence type="predicted"/>
<dbReference type="GO" id="GO:0010181">
    <property type="term" value="F:FMN binding"/>
    <property type="evidence" value="ECO:0007669"/>
    <property type="project" value="InterPro"/>
</dbReference>
<dbReference type="RefSeq" id="XP_062628795.1">
    <property type="nucleotide sequence ID" value="XM_062772811.1"/>
</dbReference>
<keyword evidence="2" id="KW-0285">Flavoprotein</keyword>
<keyword evidence="3" id="KW-0288">FMN</keyword>
<dbReference type="Proteomes" id="UP000827549">
    <property type="component" value="Chromosome 4"/>
</dbReference>
<dbReference type="CDD" id="cd02932">
    <property type="entry name" value="OYE_YqiM_FMN"/>
    <property type="match status" value="1"/>
</dbReference>
<name>A0AAF0YFU8_9TREE</name>
<accession>A0AAF0YFU8</accession>
<organism evidence="7 8">
    <name type="scientific">Vanrija pseudolonga</name>
    <dbReference type="NCBI Taxonomy" id="143232"/>
    <lineage>
        <taxon>Eukaryota</taxon>
        <taxon>Fungi</taxon>
        <taxon>Dikarya</taxon>
        <taxon>Basidiomycota</taxon>
        <taxon>Agaricomycotina</taxon>
        <taxon>Tremellomycetes</taxon>
        <taxon>Trichosporonales</taxon>
        <taxon>Trichosporonaceae</taxon>
        <taxon>Vanrija</taxon>
    </lineage>
</organism>
<dbReference type="InterPro" id="IPR013785">
    <property type="entry name" value="Aldolase_TIM"/>
</dbReference>
<evidence type="ECO:0000256" key="3">
    <source>
        <dbReference type="ARBA" id="ARBA00022643"/>
    </source>
</evidence>
<sequence>MTVVAATPEVQYPFTPVAAPRVAGYHEFANVQRAEIGAVVPSRDAPNTPLPKLFEPLTIRGVEWSNRLLVAPMCTYSADNGKATDWHLVHYGSLTLRGWGSVLTEATAVVPEGRISPQDAGLWDDEQIASWKRVTDFIHANKGKAGIQLAHAGRKAGTQTTWVVKEAGWTGGLIASDENGGFAKDVYGPSPITFSKGYLQPAEATEADIKRVVDGFAAAARRAKAAGFDFVQIHGAHGYLIHSFASPNTNKRTDAYGGSYDNRVRLALEIARAVRAAFDGPVQYRISATEWIEGVAGAEKQFEGEKEEYAWWGIEQTTHLAAQLRDAGVDLLDLSSGGNDARQQVPVVEAYQAPFAAHIKKHVPGLYVGAVGIINTPELANSIVERDEADFISLGREILRNVDWPLQAAVQLGLTPNPAEQYRRGWAEREIAGAGTKVKV</sequence>
<dbReference type="GO" id="GO:0050661">
    <property type="term" value="F:NADP binding"/>
    <property type="evidence" value="ECO:0007669"/>
    <property type="project" value="InterPro"/>
</dbReference>
<dbReference type="GO" id="GO:0003959">
    <property type="term" value="F:NADPH dehydrogenase activity"/>
    <property type="evidence" value="ECO:0007669"/>
    <property type="project" value="InterPro"/>
</dbReference>